<dbReference type="Gene3D" id="3.30.70.360">
    <property type="match status" value="1"/>
</dbReference>
<dbReference type="KEGG" id="rca:Rcas_1696"/>
<dbReference type="AlphaFoldDB" id="A7NJW8"/>
<gene>
    <name evidence="5" type="ordered locus">Rcas_1696</name>
</gene>
<dbReference type="InterPro" id="IPR051458">
    <property type="entry name" value="Cyt/Met_Dipeptidase"/>
</dbReference>
<evidence type="ECO:0000313" key="6">
    <source>
        <dbReference type="Proteomes" id="UP000000263"/>
    </source>
</evidence>
<dbReference type="PANTHER" id="PTHR43270:SF12">
    <property type="entry name" value="SUCCINYL-DIAMINOPIMELATE DESUCCINYLASE"/>
    <property type="match status" value="1"/>
</dbReference>
<dbReference type="EMBL" id="CP000804">
    <property type="protein sequence ID" value="ABU57788.1"/>
    <property type="molecule type" value="Genomic_DNA"/>
</dbReference>
<dbReference type="GO" id="GO:0046872">
    <property type="term" value="F:metal ion binding"/>
    <property type="evidence" value="ECO:0007669"/>
    <property type="project" value="UniProtKB-KW"/>
</dbReference>
<dbReference type="NCBIfam" id="NF006053">
    <property type="entry name" value="PRK08201.1"/>
    <property type="match status" value="1"/>
</dbReference>
<dbReference type="InterPro" id="IPR002933">
    <property type="entry name" value="Peptidase_M20"/>
</dbReference>
<dbReference type="Pfam" id="PF01546">
    <property type="entry name" value="Peptidase_M20"/>
    <property type="match status" value="1"/>
</dbReference>
<evidence type="ECO:0000256" key="1">
    <source>
        <dbReference type="ARBA" id="ARBA00022670"/>
    </source>
</evidence>
<reference evidence="5 6" key="1">
    <citation type="submission" date="2007-08" db="EMBL/GenBank/DDBJ databases">
        <title>Complete sequence of Roseiflexus castenholzii DSM 13941.</title>
        <authorList>
            <consortium name="US DOE Joint Genome Institute"/>
            <person name="Copeland A."/>
            <person name="Lucas S."/>
            <person name="Lapidus A."/>
            <person name="Barry K."/>
            <person name="Glavina del Rio T."/>
            <person name="Dalin E."/>
            <person name="Tice H."/>
            <person name="Pitluck S."/>
            <person name="Thompson L.S."/>
            <person name="Brettin T."/>
            <person name="Bruce D."/>
            <person name="Detter J.C."/>
            <person name="Han C."/>
            <person name="Tapia R."/>
            <person name="Schmutz J."/>
            <person name="Larimer F."/>
            <person name="Land M."/>
            <person name="Hauser L."/>
            <person name="Kyrpides N."/>
            <person name="Mikhailova N."/>
            <person name="Bryant D.A."/>
            <person name="Hanada S."/>
            <person name="Tsukatani Y."/>
            <person name="Richardson P."/>
        </authorList>
    </citation>
    <scope>NUCLEOTIDE SEQUENCE [LARGE SCALE GENOMIC DNA]</scope>
    <source>
        <strain evidence="6">DSM 13941 / HLO8</strain>
    </source>
</reference>
<dbReference type="Pfam" id="PF07687">
    <property type="entry name" value="M20_dimer"/>
    <property type="match status" value="1"/>
</dbReference>
<dbReference type="CDD" id="cd05680">
    <property type="entry name" value="M20_dipept_like"/>
    <property type="match status" value="1"/>
</dbReference>
<dbReference type="OrthoDB" id="9761532at2"/>
<accession>A7NJW8</accession>
<dbReference type="PANTHER" id="PTHR43270">
    <property type="entry name" value="BETA-ALA-HIS DIPEPTIDASE"/>
    <property type="match status" value="1"/>
</dbReference>
<sequence>MTWQTYLREQQDRFLAELLDFLHIPSVSALPEHAGDVQRAAEWVAERMRTAGIESVQILPTGGHPVVYGDWLHAPGKPTVLIYGHFDTQPADPLELWEHPPFEPVVRDGRVYARGASDDKGNMLPPILAVEALLRTTGALPVNVRFLFEGQEEIGSPQIPAFVKAHREMLACDLVVSSDGGQWSETEPVILTGLRGGCGVQIDVRGPNRDLHSGIYGGAVQNPIHALASILASMRGADGRILVEGFYDAVQPLTDDERRRFASAPFDEAAYMADLGVTALWGEAGYTVYERTWARPTLEINGVWGGFQGEGVKTVLPAEAHAKITCRLVANQDPATIVELIKAHVQQHTPPGVTVAVTPLKFLAKPYLMPFDHPGNRAARDVLVHMYGREPYEVRSGGSIPICTILLDELGVYTVNFAFALEDERQHSPNEFFRLSSFRRGQEGYCLLLERLADVG</sequence>
<dbReference type="Gene3D" id="3.40.630.10">
    <property type="entry name" value="Zn peptidases"/>
    <property type="match status" value="1"/>
</dbReference>
<dbReference type="Proteomes" id="UP000000263">
    <property type="component" value="Chromosome"/>
</dbReference>
<dbReference type="RefSeq" id="WP_012120215.1">
    <property type="nucleotide sequence ID" value="NC_009767.1"/>
</dbReference>
<organism evidence="5 6">
    <name type="scientific">Roseiflexus castenholzii (strain DSM 13941 / HLO8)</name>
    <dbReference type="NCBI Taxonomy" id="383372"/>
    <lineage>
        <taxon>Bacteria</taxon>
        <taxon>Bacillati</taxon>
        <taxon>Chloroflexota</taxon>
        <taxon>Chloroflexia</taxon>
        <taxon>Chloroflexales</taxon>
        <taxon>Roseiflexineae</taxon>
        <taxon>Roseiflexaceae</taxon>
        <taxon>Roseiflexus</taxon>
    </lineage>
</organism>
<keyword evidence="2" id="KW-0479">Metal-binding</keyword>
<dbReference type="GO" id="GO:0006508">
    <property type="term" value="P:proteolysis"/>
    <property type="evidence" value="ECO:0007669"/>
    <property type="project" value="UniProtKB-KW"/>
</dbReference>
<evidence type="ECO:0000313" key="5">
    <source>
        <dbReference type="EMBL" id="ABU57788.1"/>
    </source>
</evidence>
<evidence type="ECO:0000256" key="2">
    <source>
        <dbReference type="ARBA" id="ARBA00022723"/>
    </source>
</evidence>
<dbReference type="GO" id="GO:0008233">
    <property type="term" value="F:peptidase activity"/>
    <property type="evidence" value="ECO:0007669"/>
    <property type="project" value="UniProtKB-KW"/>
</dbReference>
<dbReference type="NCBIfam" id="NF005914">
    <property type="entry name" value="PRK07907.1"/>
    <property type="match status" value="1"/>
</dbReference>
<dbReference type="SUPFAM" id="SSF53187">
    <property type="entry name" value="Zn-dependent exopeptidases"/>
    <property type="match status" value="1"/>
</dbReference>
<keyword evidence="6" id="KW-1185">Reference proteome</keyword>
<evidence type="ECO:0000256" key="3">
    <source>
        <dbReference type="ARBA" id="ARBA00022801"/>
    </source>
</evidence>
<keyword evidence="3" id="KW-0378">Hydrolase</keyword>
<dbReference type="HOGENOM" id="CLU_029469_2_1_0"/>
<evidence type="ECO:0000259" key="4">
    <source>
        <dbReference type="Pfam" id="PF07687"/>
    </source>
</evidence>
<dbReference type="NCBIfam" id="NF006579">
    <property type="entry name" value="PRK09104.1"/>
    <property type="match status" value="1"/>
</dbReference>
<proteinExistence type="predicted"/>
<protein>
    <submittedName>
        <fullName evidence="5">Peptidase dimerisation domain protein</fullName>
    </submittedName>
</protein>
<name>A7NJW8_ROSCS</name>
<dbReference type="eggNOG" id="COG0624">
    <property type="taxonomic scope" value="Bacteria"/>
</dbReference>
<keyword evidence="1" id="KW-0645">Protease</keyword>
<dbReference type="InterPro" id="IPR011650">
    <property type="entry name" value="Peptidase_M20_dimer"/>
</dbReference>
<feature type="domain" description="Peptidase M20 dimerisation" evidence="4">
    <location>
        <begin position="192"/>
        <end position="352"/>
    </location>
</feature>